<evidence type="ECO:0000313" key="2">
    <source>
        <dbReference type="EMBL" id="ROT37518.1"/>
    </source>
</evidence>
<feature type="compositionally biased region" description="Basic residues" evidence="1">
    <location>
        <begin position="61"/>
        <end position="75"/>
    </location>
</feature>
<gene>
    <name evidence="2" type="ORF">SODALDRAFT_351784</name>
</gene>
<evidence type="ECO:0000256" key="1">
    <source>
        <dbReference type="SAM" id="MobiDB-lite"/>
    </source>
</evidence>
<sequence>MAPHHQRSESEDSYEPRPSRQDADGDYGYDRKKRSRRGIDGKSDELTRRHRRGRDPGGGRKQIRGRTRTRTRNRSRGGDEWDRDREHAPRASYTRKPRYSSGPSCCGMRRSRPRNGGNNDDETSEDDDEFRPRRLHYPRPDPTTKGPSANGANANTNTNTKPNPNIGNQRPQPRSNTKPNAKPNAKTETRAKPKTTAKAQKAAQYAALGTAVRVALQSGAQAAYKLRNHPSPWLGEKGLRVVAAAVVPGIVDGYLASRKASSRSSSAAK</sequence>
<organism evidence="2 3">
    <name type="scientific">Sodiomyces alkalinus (strain CBS 110278 / VKM F-3762 / F11)</name>
    <name type="common">Alkaliphilic filamentous fungus</name>
    <dbReference type="NCBI Taxonomy" id="1314773"/>
    <lineage>
        <taxon>Eukaryota</taxon>
        <taxon>Fungi</taxon>
        <taxon>Dikarya</taxon>
        <taxon>Ascomycota</taxon>
        <taxon>Pezizomycotina</taxon>
        <taxon>Sordariomycetes</taxon>
        <taxon>Hypocreomycetidae</taxon>
        <taxon>Glomerellales</taxon>
        <taxon>Plectosphaerellaceae</taxon>
        <taxon>Sodiomyces</taxon>
    </lineage>
</organism>
<feature type="compositionally biased region" description="Acidic residues" evidence="1">
    <location>
        <begin position="119"/>
        <end position="129"/>
    </location>
</feature>
<dbReference type="Proteomes" id="UP000272025">
    <property type="component" value="Unassembled WGS sequence"/>
</dbReference>
<dbReference type="GeneID" id="39582034"/>
<name>A0A3N2PSQ6_SODAK</name>
<dbReference type="EMBL" id="ML119057">
    <property type="protein sequence ID" value="ROT37518.1"/>
    <property type="molecule type" value="Genomic_DNA"/>
</dbReference>
<feature type="compositionally biased region" description="Basic and acidic residues" evidence="1">
    <location>
        <begin position="76"/>
        <end position="89"/>
    </location>
</feature>
<protein>
    <submittedName>
        <fullName evidence="2">Uncharacterized protein</fullName>
    </submittedName>
</protein>
<feature type="compositionally biased region" description="Low complexity" evidence="1">
    <location>
        <begin position="146"/>
        <end position="168"/>
    </location>
</feature>
<dbReference type="OrthoDB" id="3539922at2759"/>
<feature type="compositionally biased region" description="Basic and acidic residues" evidence="1">
    <location>
        <begin position="37"/>
        <end position="47"/>
    </location>
</feature>
<accession>A0A3N2PSQ6</accession>
<keyword evidence="3" id="KW-1185">Reference proteome</keyword>
<evidence type="ECO:0000313" key="3">
    <source>
        <dbReference type="Proteomes" id="UP000272025"/>
    </source>
</evidence>
<proteinExistence type="predicted"/>
<feature type="compositionally biased region" description="Polar residues" evidence="1">
    <location>
        <begin position="169"/>
        <end position="179"/>
    </location>
</feature>
<dbReference type="STRING" id="1314773.A0A3N2PSQ6"/>
<feature type="region of interest" description="Disordered" evidence="1">
    <location>
        <begin position="1"/>
        <end position="201"/>
    </location>
</feature>
<feature type="compositionally biased region" description="Basic and acidic residues" evidence="1">
    <location>
        <begin position="1"/>
        <end position="23"/>
    </location>
</feature>
<dbReference type="RefSeq" id="XP_028465324.1">
    <property type="nucleotide sequence ID" value="XM_028613556.1"/>
</dbReference>
<dbReference type="AlphaFoldDB" id="A0A3N2PSQ6"/>
<reference evidence="2 3" key="1">
    <citation type="journal article" date="2018" name="Mol. Ecol.">
        <title>The obligate alkalophilic soda-lake fungus Sodiomyces alkalinus has shifted to a protein diet.</title>
        <authorList>
            <person name="Grum-Grzhimaylo A.A."/>
            <person name="Falkoski D.L."/>
            <person name="van den Heuvel J."/>
            <person name="Valero-Jimenez C.A."/>
            <person name="Min B."/>
            <person name="Choi I.G."/>
            <person name="Lipzen A."/>
            <person name="Daum C.G."/>
            <person name="Aanen D.K."/>
            <person name="Tsang A."/>
            <person name="Henrissat B."/>
            <person name="Bilanenko E.N."/>
            <person name="de Vries R.P."/>
            <person name="van Kan J.A.L."/>
            <person name="Grigoriev I.V."/>
            <person name="Debets A.J.M."/>
        </authorList>
    </citation>
    <scope>NUCLEOTIDE SEQUENCE [LARGE SCALE GENOMIC DNA]</scope>
    <source>
        <strain evidence="2 3">F11</strain>
    </source>
</reference>